<reference evidence="3" key="1">
    <citation type="submission" date="2019-05" db="EMBL/GenBank/DDBJ databases">
        <title>Candidatus Nanohalobium constans, a novel model system to study the DPANN nano-sized archaea: genomic and physiological characterization of a nanoarchaeon co-cultured with its chitinotrophic host.</title>
        <authorList>
            <person name="La Cono V."/>
            <person name="Arcadi E."/>
            <person name="Crisafi F."/>
            <person name="Denaro R."/>
            <person name="La Spada G."/>
            <person name="Messina E."/>
            <person name="Smedile F."/>
            <person name="Toshchakov S.V."/>
            <person name="Shevchenko M.A."/>
            <person name="Golyshin P.N."/>
            <person name="Golyshina O.V."/>
            <person name="Ferrer M."/>
            <person name="Rohde M."/>
            <person name="Mushegian A."/>
            <person name="Sorokin D.Y."/>
            <person name="Giuliano L."/>
            <person name="Yakimov M.M."/>
        </authorList>
    </citation>
    <scope>NUCLEOTIDE SEQUENCE [LARGE SCALE GENOMIC DNA]</scope>
    <source>
        <strain evidence="3">LC1Nh</strain>
    </source>
</reference>
<dbReference type="SUPFAM" id="SSF144052">
    <property type="entry name" value="Thermophilic metalloprotease-like"/>
    <property type="match status" value="1"/>
</dbReference>
<evidence type="ECO:0000313" key="3">
    <source>
        <dbReference type="Proteomes" id="UP000377803"/>
    </source>
</evidence>
<dbReference type="KEGG" id="ncon:LC1Nh_0474"/>
<dbReference type="PANTHER" id="PTHR34448:SF1">
    <property type="entry name" value="BLL6088 PROTEIN"/>
    <property type="match status" value="1"/>
</dbReference>
<dbReference type="GeneID" id="42364857"/>
<dbReference type="InterPro" id="IPR058739">
    <property type="entry name" value="NicX"/>
</dbReference>
<keyword evidence="1" id="KW-0479">Metal-binding</keyword>
<proteinExistence type="predicted"/>
<keyword evidence="2" id="KW-0031">Aminopeptidase</keyword>
<dbReference type="GO" id="GO:0006508">
    <property type="term" value="P:proteolysis"/>
    <property type="evidence" value="ECO:0007669"/>
    <property type="project" value="InterPro"/>
</dbReference>
<dbReference type="OrthoDB" id="371826at2157"/>
<name>A0A5Q0UFQ7_9ARCH</name>
<organism evidence="2 3">
    <name type="scientific">Candidatus Nanohalobium constans</name>
    <dbReference type="NCBI Taxonomy" id="2565781"/>
    <lineage>
        <taxon>Archaea</taxon>
        <taxon>Candidatus Nanohalarchaeota</taxon>
        <taxon>Candidatus Nanohalobia</taxon>
        <taxon>Candidatus Nanohalobiales</taxon>
        <taxon>Candidatus Nanohalobiaceae</taxon>
        <taxon>Candidatus Nanohalobium</taxon>
    </lineage>
</organism>
<dbReference type="PANTHER" id="PTHR34448">
    <property type="entry name" value="AMINOPEPTIDASE"/>
    <property type="match status" value="1"/>
</dbReference>
<dbReference type="Pfam" id="PF26233">
    <property type="entry name" value="NicX"/>
    <property type="match status" value="1"/>
</dbReference>
<protein>
    <submittedName>
        <fullName evidence="2">Leucyl aminopeptidase (Aminopeptidase T)</fullName>
    </submittedName>
</protein>
<keyword evidence="2" id="KW-0378">Hydrolase</keyword>
<dbReference type="GO" id="GO:0046872">
    <property type="term" value="F:metal ion binding"/>
    <property type="evidence" value="ECO:0007669"/>
    <property type="project" value="UniProtKB-KW"/>
</dbReference>
<evidence type="ECO:0000256" key="1">
    <source>
        <dbReference type="ARBA" id="ARBA00022723"/>
    </source>
</evidence>
<dbReference type="RefSeq" id="WP_153550113.1">
    <property type="nucleotide sequence ID" value="NZ_CP040089.1"/>
</dbReference>
<gene>
    <name evidence="2" type="primary">ampS2</name>
    <name evidence="2" type="ORF">LC1Nh_0474</name>
</gene>
<dbReference type="EMBL" id="CP040089">
    <property type="protein sequence ID" value="QGA80374.1"/>
    <property type="molecule type" value="Genomic_DNA"/>
</dbReference>
<dbReference type="GO" id="GO:0004177">
    <property type="term" value="F:aminopeptidase activity"/>
    <property type="evidence" value="ECO:0007669"/>
    <property type="project" value="UniProtKB-KW"/>
</dbReference>
<keyword evidence="3" id="KW-1185">Reference proteome</keyword>
<dbReference type="InterPro" id="IPR052170">
    <property type="entry name" value="M29_Exopeptidase"/>
</dbReference>
<dbReference type="Proteomes" id="UP000377803">
    <property type="component" value="Chromosome"/>
</dbReference>
<keyword evidence="2" id="KW-0645">Protease</keyword>
<sequence>MSLREGASTIIDQCLEVQQNEKVLVLNDSNDRELIESLVKVLEDRDVEHGVINYEEPENQGDEPPEYVADAMKQFDVVIAPTMKSLSHTNASGEAAEQGARVATLPTVNKRMWKNALQADYEEVERITDKAAEQLQGVEKIRIETEKGTDLELEIDSDYLEPSNGKLTEAGIGNIPSGEVFTGPLDANGTLVLEENSFGSKEDEGNEIVIENRRVTEIRNAPEDSKIVEKIENIENADQIAEFGFGTNPEAEYIGHTLQDEKILGTVHIALGENSFCLPEGHEKANESSLHWDFILQNPTVWFDDEKVLDEGEPVFLD</sequence>
<accession>A0A5Q0UFQ7</accession>
<evidence type="ECO:0000313" key="2">
    <source>
        <dbReference type="EMBL" id="QGA80374.1"/>
    </source>
</evidence>
<dbReference type="AlphaFoldDB" id="A0A5Q0UFQ7"/>